<keyword evidence="1" id="KW-0812">Transmembrane</keyword>
<evidence type="ECO:0000313" key="3">
    <source>
        <dbReference type="Proteomes" id="UP000177328"/>
    </source>
</evidence>
<comment type="caution">
    <text evidence="2">The sequence shown here is derived from an EMBL/GenBank/DDBJ whole genome shotgun (WGS) entry which is preliminary data.</text>
</comment>
<gene>
    <name evidence="2" type="ORF">A3D25_03265</name>
</gene>
<sequence>MPTTQKLKRKKTFSLNLLPHEIIIEEQTQIRVNFARKMSIIIVFIFITISLMITIFGLILNSRVKAIQARYSVAEARIESFKTKEGLVLALKKRMEKIAVLWNQPSGVSDSFNLVAALIPDGIKTYLFSINQGNKITLSAEAPEVGTLKGFLDKLIDPVVTRERISKVSLEGVTQGPDGKLRFEVGVTLKN</sequence>
<dbReference type="Proteomes" id="UP000177328">
    <property type="component" value="Unassembled WGS sequence"/>
</dbReference>
<accession>A0A1F5KGI3</accession>
<keyword evidence="1" id="KW-0472">Membrane</keyword>
<feature type="transmembrane region" description="Helical" evidence="1">
    <location>
        <begin position="40"/>
        <end position="60"/>
    </location>
</feature>
<evidence type="ECO:0000313" key="2">
    <source>
        <dbReference type="EMBL" id="OGE39721.1"/>
    </source>
</evidence>
<name>A0A1F5KGI3_9BACT</name>
<proteinExistence type="predicted"/>
<evidence type="ECO:0000256" key="1">
    <source>
        <dbReference type="SAM" id="Phobius"/>
    </source>
</evidence>
<dbReference type="EMBL" id="MFDD01000015">
    <property type="protein sequence ID" value="OGE39721.1"/>
    <property type="molecule type" value="Genomic_DNA"/>
</dbReference>
<protein>
    <recommendedName>
        <fullName evidence="4">PilN domain-containing protein</fullName>
    </recommendedName>
</protein>
<reference evidence="2 3" key="1">
    <citation type="journal article" date="2016" name="Nat. Commun.">
        <title>Thousands of microbial genomes shed light on interconnected biogeochemical processes in an aquifer system.</title>
        <authorList>
            <person name="Anantharaman K."/>
            <person name="Brown C.T."/>
            <person name="Hug L.A."/>
            <person name="Sharon I."/>
            <person name="Castelle C.J."/>
            <person name="Probst A.J."/>
            <person name="Thomas B.C."/>
            <person name="Singh A."/>
            <person name="Wilkins M.J."/>
            <person name="Karaoz U."/>
            <person name="Brodie E.L."/>
            <person name="Williams K.H."/>
            <person name="Hubbard S.S."/>
            <person name="Banfield J.F."/>
        </authorList>
    </citation>
    <scope>NUCLEOTIDE SEQUENCE [LARGE SCALE GENOMIC DNA]</scope>
</reference>
<dbReference type="AlphaFoldDB" id="A0A1F5KGI3"/>
<keyword evidence="1" id="KW-1133">Transmembrane helix</keyword>
<organism evidence="2 3">
    <name type="scientific">Candidatus Daviesbacteria bacterium RIFCSPHIGHO2_02_FULL_43_12</name>
    <dbReference type="NCBI Taxonomy" id="1797776"/>
    <lineage>
        <taxon>Bacteria</taxon>
        <taxon>Candidatus Daviesiibacteriota</taxon>
    </lineage>
</organism>
<evidence type="ECO:0008006" key="4">
    <source>
        <dbReference type="Google" id="ProtNLM"/>
    </source>
</evidence>